<evidence type="ECO:0000313" key="3">
    <source>
        <dbReference type="EMBL" id="DAE02176.1"/>
    </source>
</evidence>
<feature type="domain" description="ADP ribosyltransferase" evidence="2">
    <location>
        <begin position="264"/>
        <end position="427"/>
    </location>
</feature>
<feature type="region of interest" description="Disordered" evidence="1">
    <location>
        <begin position="43"/>
        <end position="97"/>
    </location>
</feature>
<protein>
    <submittedName>
        <fullName evidence="3">ADP-ribosyltransferase exoenzyme</fullName>
    </submittedName>
</protein>
<proteinExistence type="predicted"/>
<dbReference type="Pfam" id="PF03496">
    <property type="entry name" value="ADPrib_exo_Tox"/>
    <property type="match status" value="1"/>
</dbReference>
<evidence type="ECO:0000259" key="2">
    <source>
        <dbReference type="Pfam" id="PF03496"/>
    </source>
</evidence>
<dbReference type="EMBL" id="BK015343">
    <property type="protein sequence ID" value="DAE02176.1"/>
    <property type="molecule type" value="Genomic_DNA"/>
</dbReference>
<feature type="compositionally biased region" description="Basic and acidic residues" evidence="1">
    <location>
        <begin position="55"/>
        <end position="80"/>
    </location>
</feature>
<name>A0A8S5P699_9CAUD</name>
<sequence>MALSMRLDAYAIQRGLTMDAAHPKDPDPKNWRTINGSKVHLTEGKIDGGAGGKFTGKEWTGKTKHEFTPKEKPKQEEPKSAVKPKAKKTAPAYAPKKMDEHAYTNLSSKCQQDIDDLASLAAYKKTTTDFDDPVLDFLKGKIKQKNNLDDKEMQGVQHAYEELQNGEIDKTTFKNTVASIAYYGVGVPLTPKPAVAPKPTVQPQIAAQPKPGQLQTKGLAKIKLTKATTGISTPKGTLGLYAAENESVIDPAFKNFEDQYGSVQTAKYTKQEKKSVLRYTQGSKHLRDYLCYGKVEGFGEYTKEALQEKVDNISAGLAKMDHPDMWVCRKCTLMDWATKNNPNGATFEDLKKMKKDGEVFTNAAFLSSTPVDGGTYGDKELIRHFFVPKKAKGGYIKSVSSYADENEFLLDKGTKTRIMKVEKKDEKIITYEEVVLDDE</sequence>
<dbReference type="InterPro" id="IPR003540">
    <property type="entry name" value="ADP-ribosyltransferase"/>
</dbReference>
<dbReference type="PROSITE" id="PS51996">
    <property type="entry name" value="TR_MART"/>
    <property type="match status" value="1"/>
</dbReference>
<evidence type="ECO:0000256" key="1">
    <source>
        <dbReference type="SAM" id="MobiDB-lite"/>
    </source>
</evidence>
<accession>A0A8S5P699</accession>
<organism evidence="3">
    <name type="scientific">Myoviridae sp. ctiil21</name>
    <dbReference type="NCBI Taxonomy" id="2825153"/>
    <lineage>
        <taxon>Viruses</taxon>
        <taxon>Duplodnaviria</taxon>
        <taxon>Heunggongvirae</taxon>
        <taxon>Uroviricota</taxon>
        <taxon>Caudoviricetes</taxon>
    </lineage>
</organism>
<dbReference type="SUPFAM" id="SSF56399">
    <property type="entry name" value="ADP-ribosylation"/>
    <property type="match status" value="1"/>
</dbReference>
<reference evidence="3" key="1">
    <citation type="journal article" date="2021" name="Proc. Natl. Acad. Sci. U.S.A.">
        <title>A Catalog of Tens of Thousands of Viruses from Human Metagenomes Reveals Hidden Associations with Chronic Diseases.</title>
        <authorList>
            <person name="Tisza M.J."/>
            <person name="Buck C.B."/>
        </authorList>
    </citation>
    <scope>NUCLEOTIDE SEQUENCE</scope>
    <source>
        <strain evidence="3">Ctiil21</strain>
    </source>
</reference>
<dbReference type="Gene3D" id="3.90.176.10">
    <property type="entry name" value="Toxin ADP-ribosyltransferase, Chain A, domain 1"/>
    <property type="match status" value="1"/>
</dbReference>
<dbReference type="GO" id="GO:0005576">
    <property type="term" value="C:extracellular region"/>
    <property type="evidence" value="ECO:0007669"/>
    <property type="project" value="InterPro"/>
</dbReference>